<keyword evidence="1" id="KW-0732">Signal</keyword>
<organism evidence="2 3">
    <name type="scientific">Nezara viridula</name>
    <name type="common">Southern green stink bug</name>
    <name type="synonym">Cimex viridulus</name>
    <dbReference type="NCBI Taxonomy" id="85310"/>
    <lineage>
        <taxon>Eukaryota</taxon>
        <taxon>Metazoa</taxon>
        <taxon>Ecdysozoa</taxon>
        <taxon>Arthropoda</taxon>
        <taxon>Hexapoda</taxon>
        <taxon>Insecta</taxon>
        <taxon>Pterygota</taxon>
        <taxon>Neoptera</taxon>
        <taxon>Paraneoptera</taxon>
        <taxon>Hemiptera</taxon>
        <taxon>Heteroptera</taxon>
        <taxon>Panheteroptera</taxon>
        <taxon>Pentatomomorpha</taxon>
        <taxon>Pentatomoidea</taxon>
        <taxon>Pentatomidae</taxon>
        <taxon>Pentatominae</taxon>
        <taxon>Nezara</taxon>
    </lineage>
</organism>
<dbReference type="SMART" id="SM00708">
    <property type="entry name" value="PhBP"/>
    <property type="match status" value="1"/>
</dbReference>
<dbReference type="AlphaFoldDB" id="A0A9P0E8J5"/>
<feature type="chain" id="PRO_5040483611" evidence="1">
    <location>
        <begin position="21"/>
        <end position="130"/>
    </location>
</feature>
<dbReference type="SUPFAM" id="SSF47565">
    <property type="entry name" value="Insect pheromone/odorant-binding proteins"/>
    <property type="match status" value="1"/>
</dbReference>
<dbReference type="Pfam" id="PF01395">
    <property type="entry name" value="PBP_GOBP"/>
    <property type="match status" value="1"/>
</dbReference>
<accession>A0A9P0E8J5</accession>
<dbReference type="CDD" id="cd23992">
    <property type="entry name" value="PBP_GOBP"/>
    <property type="match status" value="1"/>
</dbReference>
<dbReference type="EMBL" id="OV725077">
    <property type="protein sequence ID" value="CAH1392073.1"/>
    <property type="molecule type" value="Genomic_DNA"/>
</dbReference>
<dbReference type="InterPro" id="IPR036728">
    <property type="entry name" value="PBP_GOBP_sf"/>
</dbReference>
<gene>
    <name evidence="2" type="ORF">NEZAVI_LOCUS2963</name>
</gene>
<evidence type="ECO:0000313" key="2">
    <source>
        <dbReference type="EMBL" id="CAH1392073.1"/>
    </source>
</evidence>
<keyword evidence="3" id="KW-1185">Reference proteome</keyword>
<reference evidence="2" key="1">
    <citation type="submission" date="2022-01" db="EMBL/GenBank/DDBJ databases">
        <authorList>
            <person name="King R."/>
        </authorList>
    </citation>
    <scope>NUCLEOTIDE SEQUENCE</scope>
</reference>
<evidence type="ECO:0000256" key="1">
    <source>
        <dbReference type="SAM" id="SignalP"/>
    </source>
</evidence>
<feature type="non-terminal residue" evidence="2">
    <location>
        <position position="130"/>
    </location>
</feature>
<dbReference type="OrthoDB" id="6618046at2759"/>
<feature type="signal peptide" evidence="1">
    <location>
        <begin position="1"/>
        <end position="20"/>
    </location>
</feature>
<dbReference type="GO" id="GO:0005549">
    <property type="term" value="F:odorant binding"/>
    <property type="evidence" value="ECO:0007669"/>
    <property type="project" value="InterPro"/>
</dbReference>
<sequence>MFYSQFVLAIVLLSTHSVLSETFKEIADACNKENRFTGDIENMDYNDPAVPQAAKCAVACLLEKKGVFKPDGSIDREKERAIPEEIIKDEELKKKYMKAIDECDTSAKANNCETAYEFVKCLNNKALPKK</sequence>
<dbReference type="InterPro" id="IPR006170">
    <property type="entry name" value="PBP/GOBP"/>
</dbReference>
<proteinExistence type="predicted"/>
<name>A0A9P0E8J5_NEZVI</name>
<dbReference type="Proteomes" id="UP001152798">
    <property type="component" value="Chromosome 1"/>
</dbReference>
<protein>
    <submittedName>
        <fullName evidence="2">Uncharacterized protein</fullName>
    </submittedName>
</protein>
<evidence type="ECO:0000313" key="3">
    <source>
        <dbReference type="Proteomes" id="UP001152798"/>
    </source>
</evidence>
<dbReference type="Gene3D" id="1.10.238.20">
    <property type="entry name" value="Pheromone/general odorant binding protein domain"/>
    <property type="match status" value="1"/>
</dbReference>